<protein>
    <submittedName>
        <fullName evidence="1">Uncharacterized protein</fullName>
    </submittedName>
</protein>
<name>A0A5B7GR68_PORTR</name>
<dbReference type="Proteomes" id="UP000324222">
    <property type="component" value="Unassembled WGS sequence"/>
</dbReference>
<dbReference type="AlphaFoldDB" id="A0A5B7GR68"/>
<comment type="caution">
    <text evidence="1">The sequence shown here is derived from an EMBL/GenBank/DDBJ whole genome shotgun (WGS) entry which is preliminary data.</text>
</comment>
<dbReference type="EMBL" id="VSRR010016269">
    <property type="protein sequence ID" value="MPC59114.1"/>
    <property type="molecule type" value="Genomic_DNA"/>
</dbReference>
<reference evidence="1 2" key="1">
    <citation type="submission" date="2019-05" db="EMBL/GenBank/DDBJ databases">
        <title>Another draft genome of Portunus trituberculatus and its Hox gene families provides insights of decapod evolution.</title>
        <authorList>
            <person name="Jeong J.-H."/>
            <person name="Song I."/>
            <person name="Kim S."/>
            <person name="Choi T."/>
            <person name="Kim D."/>
            <person name="Ryu S."/>
            <person name="Kim W."/>
        </authorList>
    </citation>
    <scope>NUCLEOTIDE SEQUENCE [LARGE SCALE GENOMIC DNA]</scope>
    <source>
        <tissue evidence="1">Muscle</tissue>
    </source>
</reference>
<accession>A0A5B7GR68</accession>
<keyword evidence="2" id="KW-1185">Reference proteome</keyword>
<sequence>MCNILCIFFQALIESMKNFKLQPDTQFFNMLIKKRNFRQDIKAARRRRSEVGNIGSWLGSRAGGGPEGR</sequence>
<organism evidence="1 2">
    <name type="scientific">Portunus trituberculatus</name>
    <name type="common">Swimming crab</name>
    <name type="synonym">Neptunus trituberculatus</name>
    <dbReference type="NCBI Taxonomy" id="210409"/>
    <lineage>
        <taxon>Eukaryota</taxon>
        <taxon>Metazoa</taxon>
        <taxon>Ecdysozoa</taxon>
        <taxon>Arthropoda</taxon>
        <taxon>Crustacea</taxon>
        <taxon>Multicrustacea</taxon>
        <taxon>Malacostraca</taxon>
        <taxon>Eumalacostraca</taxon>
        <taxon>Eucarida</taxon>
        <taxon>Decapoda</taxon>
        <taxon>Pleocyemata</taxon>
        <taxon>Brachyura</taxon>
        <taxon>Eubrachyura</taxon>
        <taxon>Portunoidea</taxon>
        <taxon>Portunidae</taxon>
        <taxon>Portuninae</taxon>
        <taxon>Portunus</taxon>
    </lineage>
</organism>
<evidence type="ECO:0000313" key="2">
    <source>
        <dbReference type="Proteomes" id="UP000324222"/>
    </source>
</evidence>
<gene>
    <name evidence="1" type="ORF">E2C01_053129</name>
</gene>
<evidence type="ECO:0000313" key="1">
    <source>
        <dbReference type="EMBL" id="MPC59114.1"/>
    </source>
</evidence>
<proteinExistence type="predicted"/>